<proteinExistence type="predicted"/>
<organism evidence="2">
    <name type="scientific">Arundo donax</name>
    <name type="common">Giant reed</name>
    <name type="synonym">Donax arundinaceus</name>
    <dbReference type="NCBI Taxonomy" id="35708"/>
    <lineage>
        <taxon>Eukaryota</taxon>
        <taxon>Viridiplantae</taxon>
        <taxon>Streptophyta</taxon>
        <taxon>Embryophyta</taxon>
        <taxon>Tracheophyta</taxon>
        <taxon>Spermatophyta</taxon>
        <taxon>Magnoliopsida</taxon>
        <taxon>Liliopsida</taxon>
        <taxon>Poales</taxon>
        <taxon>Poaceae</taxon>
        <taxon>PACMAD clade</taxon>
        <taxon>Arundinoideae</taxon>
        <taxon>Arundineae</taxon>
        <taxon>Arundo</taxon>
    </lineage>
</organism>
<name>A0A0A9DNK2_ARUDO</name>
<evidence type="ECO:0000256" key="1">
    <source>
        <dbReference type="SAM" id="MobiDB-lite"/>
    </source>
</evidence>
<sequence>MFSDKTSSKPNCMIPISMNMNWTCLQIKADENGWMTERRVGVDDAFAVLRRVRDHGLGQPAQDAAALPHQHHLLAGVLLPDGGLQLAAVPECHGEQRPALHQVGQPAQAAPALPHHQGPPADGAERRAIRQEVQEGRPGAGPDRPGDPAAAAGPVQLRRVVLRGGGGGGAVLQPAGARQEGDYQGRRRVETAQGLAEQGAVCKEFQEAPV</sequence>
<dbReference type="EMBL" id="GBRH01209622">
    <property type="protein sequence ID" value="JAD88273.1"/>
    <property type="molecule type" value="Transcribed_RNA"/>
</dbReference>
<protein>
    <submittedName>
        <fullName evidence="2">Uncharacterized protein</fullName>
    </submittedName>
</protein>
<accession>A0A0A9DNK2</accession>
<dbReference type="AlphaFoldDB" id="A0A0A9DNK2"/>
<feature type="compositionally biased region" description="Low complexity" evidence="1">
    <location>
        <begin position="104"/>
        <end position="121"/>
    </location>
</feature>
<feature type="region of interest" description="Disordered" evidence="1">
    <location>
        <begin position="166"/>
        <end position="191"/>
    </location>
</feature>
<feature type="compositionally biased region" description="Basic and acidic residues" evidence="1">
    <location>
        <begin position="179"/>
        <end position="190"/>
    </location>
</feature>
<feature type="region of interest" description="Disordered" evidence="1">
    <location>
        <begin position="100"/>
        <end position="127"/>
    </location>
</feature>
<reference evidence="2" key="1">
    <citation type="submission" date="2014-09" db="EMBL/GenBank/DDBJ databases">
        <authorList>
            <person name="Magalhaes I.L.F."/>
            <person name="Oliveira U."/>
            <person name="Santos F.R."/>
            <person name="Vidigal T.H.D.A."/>
            <person name="Brescovit A.D."/>
            <person name="Santos A.J."/>
        </authorList>
    </citation>
    <scope>NUCLEOTIDE SEQUENCE</scope>
    <source>
        <tissue evidence="2">Shoot tissue taken approximately 20 cm above the soil surface</tissue>
    </source>
</reference>
<reference evidence="2" key="2">
    <citation type="journal article" date="2015" name="Data Brief">
        <title>Shoot transcriptome of the giant reed, Arundo donax.</title>
        <authorList>
            <person name="Barrero R.A."/>
            <person name="Guerrero F.D."/>
            <person name="Moolhuijzen P."/>
            <person name="Goolsby J.A."/>
            <person name="Tidwell J."/>
            <person name="Bellgard S.E."/>
            <person name="Bellgard M.I."/>
        </authorList>
    </citation>
    <scope>NUCLEOTIDE SEQUENCE</scope>
    <source>
        <tissue evidence="2">Shoot tissue taken approximately 20 cm above the soil surface</tissue>
    </source>
</reference>
<evidence type="ECO:0000313" key="2">
    <source>
        <dbReference type="EMBL" id="JAD88273.1"/>
    </source>
</evidence>